<protein>
    <submittedName>
        <fullName evidence="2">Uncharacterized protein</fullName>
    </submittedName>
</protein>
<name>A0AAD7RM10_9TELE</name>
<comment type="caution">
    <text evidence="2">The sequence shown here is derived from an EMBL/GenBank/DDBJ whole genome shotgun (WGS) entry which is preliminary data.</text>
</comment>
<reference evidence="2" key="1">
    <citation type="journal article" date="2023" name="Science">
        <title>Genome structures resolve the early diversification of teleost fishes.</title>
        <authorList>
            <person name="Parey E."/>
            <person name="Louis A."/>
            <person name="Montfort J."/>
            <person name="Bouchez O."/>
            <person name="Roques C."/>
            <person name="Iampietro C."/>
            <person name="Lluch J."/>
            <person name="Castinel A."/>
            <person name="Donnadieu C."/>
            <person name="Desvignes T."/>
            <person name="Floi Bucao C."/>
            <person name="Jouanno E."/>
            <person name="Wen M."/>
            <person name="Mejri S."/>
            <person name="Dirks R."/>
            <person name="Jansen H."/>
            <person name="Henkel C."/>
            <person name="Chen W.J."/>
            <person name="Zahm M."/>
            <person name="Cabau C."/>
            <person name="Klopp C."/>
            <person name="Thompson A.W."/>
            <person name="Robinson-Rechavi M."/>
            <person name="Braasch I."/>
            <person name="Lecointre G."/>
            <person name="Bobe J."/>
            <person name="Postlethwait J.H."/>
            <person name="Berthelot C."/>
            <person name="Roest Crollius H."/>
            <person name="Guiguen Y."/>
        </authorList>
    </citation>
    <scope>NUCLEOTIDE SEQUENCE</scope>
    <source>
        <strain evidence="2">NC1722</strain>
    </source>
</reference>
<evidence type="ECO:0000256" key="1">
    <source>
        <dbReference type="SAM" id="MobiDB-lite"/>
    </source>
</evidence>
<proteinExistence type="predicted"/>
<sequence length="101" mass="10780">MGGSDTVNDPEQAVAAAAAAAGPFTSAHGGPGPVTHAVFTAVCAQPRRHKHASVKAAGDQRRPRFTRRPAHVKEIERSPHRDCAQLAERHPKRVLSVHRLG</sequence>
<evidence type="ECO:0000313" key="2">
    <source>
        <dbReference type="EMBL" id="KAJ8386776.1"/>
    </source>
</evidence>
<dbReference type="EMBL" id="JAINUG010000223">
    <property type="protein sequence ID" value="KAJ8386776.1"/>
    <property type="molecule type" value="Genomic_DNA"/>
</dbReference>
<dbReference type="AlphaFoldDB" id="A0AAD7RM10"/>
<accession>A0AAD7RM10</accession>
<feature type="region of interest" description="Disordered" evidence="1">
    <location>
        <begin position="47"/>
        <end position="71"/>
    </location>
</feature>
<evidence type="ECO:0000313" key="3">
    <source>
        <dbReference type="Proteomes" id="UP001221898"/>
    </source>
</evidence>
<organism evidence="2 3">
    <name type="scientific">Aldrovandia affinis</name>
    <dbReference type="NCBI Taxonomy" id="143900"/>
    <lineage>
        <taxon>Eukaryota</taxon>
        <taxon>Metazoa</taxon>
        <taxon>Chordata</taxon>
        <taxon>Craniata</taxon>
        <taxon>Vertebrata</taxon>
        <taxon>Euteleostomi</taxon>
        <taxon>Actinopterygii</taxon>
        <taxon>Neopterygii</taxon>
        <taxon>Teleostei</taxon>
        <taxon>Notacanthiformes</taxon>
        <taxon>Halosauridae</taxon>
        <taxon>Aldrovandia</taxon>
    </lineage>
</organism>
<keyword evidence="3" id="KW-1185">Reference proteome</keyword>
<dbReference type="Proteomes" id="UP001221898">
    <property type="component" value="Unassembled WGS sequence"/>
</dbReference>
<gene>
    <name evidence="2" type="ORF">AAFF_G00167250</name>
</gene>